<dbReference type="AlphaFoldDB" id="A0A166GAZ1"/>
<feature type="compositionally biased region" description="Polar residues" evidence="1">
    <location>
        <begin position="307"/>
        <end position="321"/>
    </location>
</feature>
<feature type="region of interest" description="Disordered" evidence="1">
    <location>
        <begin position="42"/>
        <end position="87"/>
    </location>
</feature>
<dbReference type="OrthoDB" id="28208at2759"/>
<reference evidence="2 3" key="1">
    <citation type="journal article" date="2016" name="Mol. Biol. Evol.">
        <title>Comparative Genomics of Early-Diverging Mushroom-Forming Fungi Provides Insights into the Origins of Lignocellulose Decay Capabilities.</title>
        <authorList>
            <person name="Nagy L.G."/>
            <person name="Riley R."/>
            <person name="Tritt A."/>
            <person name="Adam C."/>
            <person name="Daum C."/>
            <person name="Floudas D."/>
            <person name="Sun H."/>
            <person name="Yadav J.S."/>
            <person name="Pangilinan J."/>
            <person name="Larsson K.H."/>
            <person name="Matsuura K."/>
            <person name="Barry K."/>
            <person name="Labutti K."/>
            <person name="Kuo R."/>
            <person name="Ohm R.A."/>
            <person name="Bhattacharya S.S."/>
            <person name="Shirouzu T."/>
            <person name="Yoshinaga Y."/>
            <person name="Martin F.M."/>
            <person name="Grigoriev I.V."/>
            <person name="Hibbett D.S."/>
        </authorList>
    </citation>
    <scope>NUCLEOTIDE SEQUENCE [LARGE SCALE GENOMIC DNA]</scope>
    <source>
        <strain evidence="2 3">HHB10207 ss-3</strain>
    </source>
</reference>
<feature type="region of interest" description="Disordered" evidence="1">
    <location>
        <begin position="220"/>
        <end position="361"/>
    </location>
</feature>
<feature type="compositionally biased region" description="Polar residues" evidence="1">
    <location>
        <begin position="754"/>
        <end position="766"/>
    </location>
</feature>
<feature type="compositionally biased region" description="Basic and acidic residues" evidence="1">
    <location>
        <begin position="271"/>
        <end position="281"/>
    </location>
</feature>
<feature type="compositionally biased region" description="Polar residues" evidence="1">
    <location>
        <begin position="709"/>
        <end position="719"/>
    </location>
</feature>
<dbReference type="Proteomes" id="UP000076798">
    <property type="component" value="Unassembled WGS sequence"/>
</dbReference>
<gene>
    <name evidence="2" type="ORF">SISSUDRAFT_1059429</name>
</gene>
<evidence type="ECO:0000313" key="3">
    <source>
        <dbReference type="Proteomes" id="UP000076798"/>
    </source>
</evidence>
<feature type="region of interest" description="Disordered" evidence="1">
    <location>
        <begin position="1"/>
        <end position="29"/>
    </location>
</feature>
<dbReference type="EMBL" id="KV428021">
    <property type="protein sequence ID" value="KZT41494.1"/>
    <property type="molecule type" value="Genomic_DNA"/>
</dbReference>
<accession>A0A166GAZ1</accession>
<organism evidence="2 3">
    <name type="scientific">Sistotremastrum suecicum HHB10207 ss-3</name>
    <dbReference type="NCBI Taxonomy" id="1314776"/>
    <lineage>
        <taxon>Eukaryota</taxon>
        <taxon>Fungi</taxon>
        <taxon>Dikarya</taxon>
        <taxon>Basidiomycota</taxon>
        <taxon>Agaricomycotina</taxon>
        <taxon>Agaricomycetes</taxon>
        <taxon>Sistotremastrales</taxon>
        <taxon>Sistotremastraceae</taxon>
        <taxon>Sistotremastrum</taxon>
    </lineage>
</organism>
<feature type="compositionally biased region" description="Polar residues" evidence="1">
    <location>
        <begin position="339"/>
        <end position="348"/>
    </location>
</feature>
<feature type="compositionally biased region" description="Basic and acidic residues" evidence="1">
    <location>
        <begin position="551"/>
        <end position="563"/>
    </location>
</feature>
<feature type="compositionally biased region" description="Basic and acidic residues" evidence="1">
    <location>
        <begin position="59"/>
        <end position="68"/>
    </location>
</feature>
<dbReference type="STRING" id="1314776.A0A166GAZ1"/>
<feature type="compositionally biased region" description="Polar residues" evidence="1">
    <location>
        <begin position="1"/>
        <end position="21"/>
    </location>
</feature>
<evidence type="ECO:0000256" key="1">
    <source>
        <dbReference type="SAM" id="MobiDB-lite"/>
    </source>
</evidence>
<feature type="region of interest" description="Disordered" evidence="1">
    <location>
        <begin position="415"/>
        <end position="563"/>
    </location>
</feature>
<feature type="compositionally biased region" description="Low complexity" evidence="1">
    <location>
        <begin position="514"/>
        <end position="550"/>
    </location>
</feature>
<evidence type="ECO:0000313" key="2">
    <source>
        <dbReference type="EMBL" id="KZT41494.1"/>
    </source>
</evidence>
<protein>
    <submittedName>
        <fullName evidence="2">Uncharacterized protein</fullName>
    </submittedName>
</protein>
<feature type="region of interest" description="Disordered" evidence="1">
    <location>
        <begin position="642"/>
        <end position="733"/>
    </location>
</feature>
<keyword evidence="3" id="KW-1185">Reference proteome</keyword>
<sequence length="875" mass="96897">MSLTQNPRVWSSNFSDNTTPSPVEGLSPLPLPLKYYPDKDRGNLPLYVPSQRPPTTLVPREKDSRMYDIENVDPVSRRTPLPQPPPPEEVCIECAMRDEEMADVDVTSHNVWDRESDVWYDELVNKERDDEIRGIAPAPGQTRATGDLLTEANIKVWLTMNPKEPTTRERTVREYSRAQIQLLAAEAVARDQAAHESRVLSYKMRETYSALRRSAYELQASPSMSGEEGVRIKPPRSASGSGFVDLTGSSSPERGRSIRESTLLGNGMIVERVDLKKEEKEKKKRERSRKRASSQVSGRESIPYAPSTHSLVSSRPMSVATSAPGVPQLGLRPQLPRLHSTSQSSFEGSTDRSSKSPRFFGFKNWSSMGSRSSLALSGSMMDMHVALDHDRYNPNHVIFQSPGSIPVELLSNEPHQTSPEEWRSVVSPTPTTSMKSVKKKTGLGKLWKIITGSSKDRSAHDPSQVQPMVPQMSEKPVSRSPDHDDYSSPLIPPPPLSMLVDRSRTPPNPAPHMRGAPSSMSLSSSSSPRNGRGISPPTTSSSLLSSPTSTKFREGMPEDNRKSTLLDLDAEFRSSPFMMEDRPLHRVASDTDMRRSMILPGVAVTSAIAIPSSPVSTNTVLPGSREQANSFISRPKSILRADKTLPPIPNGNFSRPLPLHSKSDGMPRATTLYEPFPETSQLPFPYSSPQPKYPGSFLRGLDISESRRQSFGGTSSRPNLASLGPQPHTTLGIRPTEFSASRMSLGFLEDTRPSRAQSTVHPSEPSTVRHRPRDVTTPSTKRRSRFGLSSLLGRKSHETIEPRRPLPFAEPSYIVDIQSAGEFGAQLERQLSISSAAPRMSTNSRKPLGQLVDQEDELVAYRYPSRDDHLDLLRN</sequence>
<name>A0A166GAZ1_9AGAM</name>
<feature type="compositionally biased region" description="Polar residues" evidence="1">
    <location>
        <begin position="426"/>
        <end position="435"/>
    </location>
</feature>
<proteinExistence type="predicted"/>
<feature type="compositionally biased region" description="Basic and acidic residues" evidence="1">
    <location>
        <begin position="476"/>
        <end position="486"/>
    </location>
</feature>
<feature type="region of interest" description="Disordered" evidence="1">
    <location>
        <begin position="750"/>
        <end position="787"/>
    </location>
</feature>
<feature type="compositionally biased region" description="Low complexity" evidence="1">
    <location>
        <begin position="324"/>
        <end position="338"/>
    </location>
</feature>
<feature type="compositionally biased region" description="Basic residues" evidence="1">
    <location>
        <begin position="282"/>
        <end position="292"/>
    </location>
</feature>